<organism evidence="1">
    <name type="scientific">Anguilla anguilla</name>
    <name type="common">European freshwater eel</name>
    <name type="synonym">Muraena anguilla</name>
    <dbReference type="NCBI Taxonomy" id="7936"/>
    <lineage>
        <taxon>Eukaryota</taxon>
        <taxon>Metazoa</taxon>
        <taxon>Chordata</taxon>
        <taxon>Craniata</taxon>
        <taxon>Vertebrata</taxon>
        <taxon>Euteleostomi</taxon>
        <taxon>Actinopterygii</taxon>
        <taxon>Neopterygii</taxon>
        <taxon>Teleostei</taxon>
        <taxon>Anguilliformes</taxon>
        <taxon>Anguillidae</taxon>
        <taxon>Anguilla</taxon>
    </lineage>
</organism>
<proteinExistence type="predicted"/>
<evidence type="ECO:0000313" key="1">
    <source>
        <dbReference type="EMBL" id="JAI04088.1"/>
    </source>
</evidence>
<dbReference type="AlphaFoldDB" id="A0A0E9XMX8"/>
<reference evidence="1" key="1">
    <citation type="submission" date="2014-11" db="EMBL/GenBank/DDBJ databases">
        <authorList>
            <person name="Amaro Gonzalez C."/>
        </authorList>
    </citation>
    <scope>NUCLEOTIDE SEQUENCE</scope>
</reference>
<accession>A0A0E9XMX8</accession>
<name>A0A0E9XMX8_ANGAN</name>
<protein>
    <submittedName>
        <fullName evidence="1">Uncharacterized protein</fullName>
    </submittedName>
</protein>
<sequence length="48" mass="5698">MSFYLHFLHFPIITGRCLSLKANIDRKQKILGRERLMVLNTLHSQLPF</sequence>
<reference evidence="1" key="2">
    <citation type="journal article" date="2015" name="Fish Shellfish Immunol.">
        <title>Early steps in the European eel (Anguilla anguilla)-Vibrio vulnificus interaction in the gills: Role of the RtxA13 toxin.</title>
        <authorList>
            <person name="Callol A."/>
            <person name="Pajuelo D."/>
            <person name="Ebbesson L."/>
            <person name="Teles M."/>
            <person name="MacKenzie S."/>
            <person name="Amaro C."/>
        </authorList>
    </citation>
    <scope>NUCLEOTIDE SEQUENCE</scope>
</reference>
<dbReference type="EMBL" id="GBXM01004490">
    <property type="protein sequence ID" value="JAI04088.1"/>
    <property type="molecule type" value="Transcribed_RNA"/>
</dbReference>